<evidence type="ECO:0008006" key="6">
    <source>
        <dbReference type="Google" id="ProtNLM"/>
    </source>
</evidence>
<dbReference type="Pfam" id="PF00353">
    <property type="entry name" value="HemolysinCabind"/>
    <property type="match status" value="5"/>
</dbReference>
<dbReference type="AlphaFoldDB" id="A0A1M4N0S9"/>
<evidence type="ECO:0000256" key="2">
    <source>
        <dbReference type="ARBA" id="ARBA00022525"/>
    </source>
</evidence>
<dbReference type="InterPro" id="IPR018511">
    <property type="entry name" value="Hemolysin-typ_Ca-bd_CS"/>
</dbReference>
<sequence>MIGLMLFSLLASYGVYSVVVDDSSDSSSDDSSDQDRDERLVGSDDDDVMNAGGGDDTLDGGDSDDLLFGGIGADSIVGAGDNDTLLGGDGDDSLAGYAGHDWLIDVDGNNTLSGGVGQDVLIAAGDFSDDASGSLSTLYADLKSGLTELKPSLQPLKSEALALALAQEDTSGADVLDGGSSWDVLAFGAGDTATGGSGGDTFAVARHHLLSGDAPATITDYEDADQIEYMYSASTGEPDLSIEHTDTGVNLYDGGKLVMVIGGDTEGLTLDDITLSSVAVKASAGNDNLTGGAGDDAFYLQDGNDKASGEGGNDTLYGGDGRDTLNGAADDDWLMGGAGSDTLNGGTGDDTLNGIDSDNIRAWFTDYGEETYGEIVLYDPVQTDGADLLNGGYGDDVLLVGAGDTAIAGAGTDLIVVIDHDGSDELAVLEDYNPYEDVLMVKYSGDEEPEITTSVNGDGHTVVALDGKGTFLIKTALPANFGIPHVYHYNSGYV</sequence>
<reference evidence="5" key="1">
    <citation type="submission" date="2016-09" db="EMBL/GenBank/DDBJ databases">
        <authorList>
            <person name="Wibberg D."/>
        </authorList>
    </citation>
    <scope>NUCLEOTIDE SEQUENCE [LARGE SCALE GENOMIC DNA]</scope>
</reference>
<comment type="subcellular location">
    <subcellularLocation>
        <location evidence="1">Secreted</location>
    </subcellularLocation>
</comment>
<feature type="region of interest" description="Disordered" evidence="3">
    <location>
        <begin position="302"/>
        <end position="322"/>
    </location>
</feature>
<dbReference type="Gene3D" id="2.150.10.10">
    <property type="entry name" value="Serralysin-like metalloprotease, C-terminal"/>
    <property type="match status" value="5"/>
</dbReference>
<dbReference type="PANTHER" id="PTHR38340:SF1">
    <property type="entry name" value="S-LAYER PROTEIN"/>
    <property type="match status" value="1"/>
</dbReference>
<name>A0A1M4N0S9_9RHOB</name>
<dbReference type="GO" id="GO:0005509">
    <property type="term" value="F:calcium ion binding"/>
    <property type="evidence" value="ECO:0007669"/>
    <property type="project" value="InterPro"/>
</dbReference>
<dbReference type="SUPFAM" id="SSF51120">
    <property type="entry name" value="beta-Roll"/>
    <property type="match status" value="4"/>
</dbReference>
<feature type="compositionally biased region" description="Acidic residues" evidence="3">
    <location>
        <begin position="22"/>
        <end position="32"/>
    </location>
</feature>
<protein>
    <recommendedName>
        <fullName evidence="6">Secreted protein</fullName>
    </recommendedName>
</protein>
<dbReference type="GO" id="GO:0005576">
    <property type="term" value="C:extracellular region"/>
    <property type="evidence" value="ECO:0007669"/>
    <property type="project" value="UniProtKB-SubCell"/>
</dbReference>
<proteinExistence type="predicted"/>
<dbReference type="InterPro" id="IPR001343">
    <property type="entry name" value="Hemolysn_Ca-bd"/>
</dbReference>
<keyword evidence="2" id="KW-0964">Secreted</keyword>
<evidence type="ECO:0000313" key="5">
    <source>
        <dbReference type="Proteomes" id="UP000184085"/>
    </source>
</evidence>
<dbReference type="InterPro" id="IPR050557">
    <property type="entry name" value="RTX_toxin/Mannuronan_C5-epim"/>
</dbReference>
<feature type="region of interest" description="Disordered" evidence="3">
    <location>
        <begin position="22"/>
        <end position="61"/>
    </location>
</feature>
<dbReference type="EMBL" id="FMJB01000055">
    <property type="protein sequence ID" value="SCM68429.1"/>
    <property type="molecule type" value="Genomic_DNA"/>
</dbReference>
<evidence type="ECO:0000256" key="3">
    <source>
        <dbReference type="SAM" id="MobiDB-lite"/>
    </source>
</evidence>
<gene>
    <name evidence="4" type="ORF">KARMA_2648</name>
</gene>
<dbReference type="InterPro" id="IPR011049">
    <property type="entry name" value="Serralysin-like_metalloprot_C"/>
</dbReference>
<evidence type="ECO:0000313" key="4">
    <source>
        <dbReference type="EMBL" id="SCM68429.1"/>
    </source>
</evidence>
<organism evidence="4 5">
    <name type="scientific">Donghicola eburneus</name>
    <dbReference type="NCBI Taxonomy" id="393278"/>
    <lineage>
        <taxon>Bacteria</taxon>
        <taxon>Pseudomonadati</taxon>
        <taxon>Pseudomonadota</taxon>
        <taxon>Alphaproteobacteria</taxon>
        <taxon>Rhodobacterales</taxon>
        <taxon>Roseobacteraceae</taxon>
        <taxon>Donghicola</taxon>
    </lineage>
</organism>
<dbReference type="PROSITE" id="PS00330">
    <property type="entry name" value="HEMOLYSIN_CALCIUM"/>
    <property type="match status" value="1"/>
</dbReference>
<dbReference type="PANTHER" id="PTHR38340">
    <property type="entry name" value="S-LAYER PROTEIN"/>
    <property type="match status" value="1"/>
</dbReference>
<feature type="compositionally biased region" description="Basic and acidic residues" evidence="3">
    <location>
        <begin position="33"/>
        <end position="42"/>
    </location>
</feature>
<dbReference type="PRINTS" id="PR00313">
    <property type="entry name" value="CABNDNGRPT"/>
</dbReference>
<evidence type="ECO:0000256" key="1">
    <source>
        <dbReference type="ARBA" id="ARBA00004613"/>
    </source>
</evidence>
<keyword evidence="5" id="KW-1185">Reference proteome</keyword>
<dbReference type="Proteomes" id="UP000184085">
    <property type="component" value="Unassembled WGS sequence"/>
</dbReference>
<accession>A0A1M4N0S9</accession>